<evidence type="ECO:0000313" key="2">
    <source>
        <dbReference type="Proteomes" id="UP000422572"/>
    </source>
</evidence>
<sequence length="232" mass="26015">MEHFAPVSVLALRHVLPHPKALKRGAGIRPLIDGRDVLQEVHPDGDSSCYQETWFGSPETWPLWAGDEPRRVELSNNDCDTGCCGGVFVTIQRFGGLVEWTDWQNTDDICVPVPPEIHFEAAQYDAGLARAVADHSWEEPVDTAARLLAHRIAATGWSKRWNCRLFSNGICVRERGESPAVSMSFATDDSGRMRGYRWYVMPVSVQEPVEDQVLRFVERITATDPRENAKGP</sequence>
<gene>
    <name evidence="1" type="ORF">EIZ62_02750</name>
</gene>
<keyword evidence="2" id="KW-1185">Reference proteome</keyword>
<proteinExistence type="predicted"/>
<reference evidence="1 2" key="1">
    <citation type="submission" date="2018-12" db="EMBL/GenBank/DDBJ databases">
        <title>Complete genome sequence of Streptomyces ficellus NRRL8067, the producer of ficellomycin, feldamycin and nojirimycin.</title>
        <authorList>
            <person name="Zhang H."/>
            <person name="Yue R."/>
            <person name="Liu Y."/>
            <person name="Li M."/>
            <person name="Mu H."/>
            <person name="Zhang J."/>
        </authorList>
    </citation>
    <scope>NUCLEOTIDE SEQUENCE [LARGE SCALE GENOMIC DNA]</scope>
    <source>
        <strain evidence="1 2">NRRL 8067</strain>
    </source>
</reference>
<dbReference type="OrthoDB" id="3369278at2"/>
<dbReference type="KEGG" id="sfic:EIZ62_02750"/>
<dbReference type="EMBL" id="CP034279">
    <property type="protein sequence ID" value="QGV77292.1"/>
    <property type="molecule type" value="Genomic_DNA"/>
</dbReference>
<evidence type="ECO:0000313" key="1">
    <source>
        <dbReference type="EMBL" id="QGV77292.1"/>
    </source>
</evidence>
<dbReference type="Proteomes" id="UP000422572">
    <property type="component" value="Chromosome"/>
</dbReference>
<dbReference type="AlphaFoldDB" id="A0A6I6FAT1"/>
<protein>
    <submittedName>
        <fullName evidence="1">Uncharacterized protein</fullName>
    </submittedName>
</protein>
<organism evidence="1 2">
    <name type="scientific">Streptomyces ficellus</name>
    <dbReference type="NCBI Taxonomy" id="1977088"/>
    <lineage>
        <taxon>Bacteria</taxon>
        <taxon>Bacillati</taxon>
        <taxon>Actinomycetota</taxon>
        <taxon>Actinomycetes</taxon>
        <taxon>Kitasatosporales</taxon>
        <taxon>Streptomycetaceae</taxon>
        <taxon>Streptomyces</taxon>
    </lineage>
</organism>
<name>A0A6I6FAT1_9ACTN</name>
<accession>A0A6I6FAT1</accession>